<evidence type="ECO:0000313" key="11">
    <source>
        <dbReference type="EMBL" id="MBB4659781.1"/>
    </source>
</evidence>
<keyword evidence="4 9" id="KW-0812">Transmembrane</keyword>
<gene>
    <name evidence="11" type="ORF">GGQ59_002322</name>
</gene>
<proteinExistence type="inferred from homology"/>
<evidence type="ECO:0000256" key="1">
    <source>
        <dbReference type="ARBA" id="ARBA00004141"/>
    </source>
</evidence>
<feature type="region of interest" description="Disordered" evidence="8">
    <location>
        <begin position="1"/>
        <end position="26"/>
    </location>
</feature>
<comment type="caution">
    <text evidence="11">The sequence shown here is derived from an EMBL/GenBank/DDBJ whole genome shotgun (WGS) entry which is preliminary data.</text>
</comment>
<dbReference type="Pfam" id="PF13727">
    <property type="entry name" value="CoA_binding_3"/>
    <property type="match status" value="1"/>
</dbReference>
<dbReference type="RefSeq" id="WP_183818728.1">
    <property type="nucleotide sequence ID" value="NZ_JACHOB010000005.1"/>
</dbReference>
<feature type="transmembrane region" description="Helical" evidence="9">
    <location>
        <begin position="112"/>
        <end position="136"/>
    </location>
</feature>
<evidence type="ECO:0000256" key="3">
    <source>
        <dbReference type="ARBA" id="ARBA00022679"/>
    </source>
</evidence>
<dbReference type="NCBIfam" id="TIGR03023">
    <property type="entry name" value="WcaJ_sugtrans"/>
    <property type="match status" value="1"/>
</dbReference>
<dbReference type="InterPro" id="IPR017473">
    <property type="entry name" value="Undecaprenyl-P_gluc_Ptfrase"/>
</dbReference>
<keyword evidence="12" id="KW-1185">Reference proteome</keyword>
<dbReference type="PANTHER" id="PTHR30576">
    <property type="entry name" value="COLANIC BIOSYNTHESIS UDP-GLUCOSE LIPID CARRIER TRANSFERASE"/>
    <property type="match status" value="1"/>
</dbReference>
<dbReference type="Proteomes" id="UP000563524">
    <property type="component" value="Unassembled WGS sequence"/>
</dbReference>
<accession>A0A840I685</accession>
<reference evidence="11 12" key="1">
    <citation type="submission" date="2020-08" db="EMBL/GenBank/DDBJ databases">
        <title>Genomic Encyclopedia of Type Strains, Phase IV (KMG-IV): sequencing the most valuable type-strain genomes for metagenomic binning, comparative biology and taxonomic classification.</title>
        <authorList>
            <person name="Goeker M."/>
        </authorList>
    </citation>
    <scope>NUCLEOTIDE SEQUENCE [LARGE SCALE GENOMIC DNA]</scope>
    <source>
        <strain evidence="11 12">DSM 102850</strain>
    </source>
</reference>
<dbReference type="NCBIfam" id="TIGR03025">
    <property type="entry name" value="EPS_sugtrans"/>
    <property type="match status" value="1"/>
</dbReference>
<keyword evidence="6 9" id="KW-0472">Membrane</keyword>
<keyword evidence="3 11" id="KW-0808">Transferase</keyword>
<evidence type="ECO:0000313" key="12">
    <source>
        <dbReference type="Proteomes" id="UP000563524"/>
    </source>
</evidence>
<feature type="transmembrane region" description="Helical" evidence="9">
    <location>
        <begin position="142"/>
        <end position="163"/>
    </location>
</feature>
<evidence type="ECO:0000259" key="10">
    <source>
        <dbReference type="Pfam" id="PF02397"/>
    </source>
</evidence>
<keyword evidence="7" id="KW-0270">Exopolysaccharide synthesis</keyword>
<dbReference type="InterPro" id="IPR017475">
    <property type="entry name" value="EPS_sugar_tfrase"/>
</dbReference>
<evidence type="ECO:0000256" key="7">
    <source>
        <dbReference type="ARBA" id="ARBA00023169"/>
    </source>
</evidence>
<evidence type="ECO:0000256" key="6">
    <source>
        <dbReference type="ARBA" id="ARBA00023136"/>
    </source>
</evidence>
<comment type="similarity">
    <text evidence="2">Belongs to the bacterial sugar transferase family.</text>
</comment>
<sequence>MKQSTLKPMGKASIEGSRAAMTPPRRRPVLSREMAGDIAQALTVLIVTGAAFAAVAVADYGKPINGMTAQSDPVILVCTGFLGGLALVEALRQGGYFRFDQLLETWAALRGIVWRWALTLLSLIALCYAFGIIGLLPRPWLAAWAGGTTVGLIVGRFVTASVLKRLAAEGGSLCRKVGVVGEGHAADLFIRHATERESGLSVVARFSAEGLDTPGHGTLARANAMIEAGQLDDLILCLPPQEEGRMEHLMHRLSALPCHVAMCPDPLWLERGMGQVTTIGAMPLLTLHRRPLEGWGGFVKTVEDKIIGSLIFLLALPVMIVCAIAVRLDSPGPIFFIQNRQGFAGEIFPIVKFRTMRVMENGEKVIQARKDDDRITRVGRILRRYSLDELPQLWNVLRGDMSLVGPRPHAIAHDKYYMDVIADYAGRHKVKPGITGWAQVNGFRGETSEDGSMAERVRYDLAYIENWSLWFDVRIILMTVLAVVLPRNAY</sequence>
<dbReference type="GO" id="GO:0000271">
    <property type="term" value="P:polysaccharide biosynthetic process"/>
    <property type="evidence" value="ECO:0007669"/>
    <property type="project" value="UniProtKB-KW"/>
</dbReference>
<evidence type="ECO:0000256" key="9">
    <source>
        <dbReference type="SAM" id="Phobius"/>
    </source>
</evidence>
<dbReference type="GO" id="GO:0016020">
    <property type="term" value="C:membrane"/>
    <property type="evidence" value="ECO:0007669"/>
    <property type="project" value="UniProtKB-SubCell"/>
</dbReference>
<evidence type="ECO:0000256" key="4">
    <source>
        <dbReference type="ARBA" id="ARBA00022692"/>
    </source>
</evidence>
<comment type="subcellular location">
    <subcellularLocation>
        <location evidence="1">Membrane</location>
        <topology evidence="1">Multi-pass membrane protein</topology>
    </subcellularLocation>
</comment>
<organism evidence="11 12">
    <name type="scientific">Parvularcula dongshanensis</name>
    <dbReference type="NCBI Taxonomy" id="1173995"/>
    <lineage>
        <taxon>Bacteria</taxon>
        <taxon>Pseudomonadati</taxon>
        <taxon>Pseudomonadota</taxon>
        <taxon>Alphaproteobacteria</taxon>
        <taxon>Parvularculales</taxon>
        <taxon>Parvularculaceae</taxon>
        <taxon>Parvularcula</taxon>
    </lineage>
</organism>
<dbReference type="EMBL" id="JACHOB010000005">
    <property type="protein sequence ID" value="MBB4659781.1"/>
    <property type="molecule type" value="Genomic_DNA"/>
</dbReference>
<feature type="transmembrane region" description="Helical" evidence="9">
    <location>
        <begin position="306"/>
        <end position="326"/>
    </location>
</feature>
<keyword evidence="5 9" id="KW-1133">Transmembrane helix</keyword>
<dbReference type="AlphaFoldDB" id="A0A840I685"/>
<evidence type="ECO:0000256" key="5">
    <source>
        <dbReference type="ARBA" id="ARBA00022989"/>
    </source>
</evidence>
<dbReference type="Pfam" id="PF02397">
    <property type="entry name" value="Bac_transf"/>
    <property type="match status" value="1"/>
</dbReference>
<name>A0A840I685_9PROT</name>
<protein>
    <submittedName>
        <fullName evidence="11">Putative colanic acid biosynthesis UDP-glucose lipid carrier transferase</fullName>
    </submittedName>
</protein>
<dbReference type="GO" id="GO:0016780">
    <property type="term" value="F:phosphotransferase activity, for other substituted phosphate groups"/>
    <property type="evidence" value="ECO:0007669"/>
    <property type="project" value="TreeGrafter"/>
</dbReference>
<evidence type="ECO:0000256" key="8">
    <source>
        <dbReference type="SAM" id="MobiDB-lite"/>
    </source>
</evidence>
<evidence type="ECO:0000256" key="2">
    <source>
        <dbReference type="ARBA" id="ARBA00006464"/>
    </source>
</evidence>
<feature type="transmembrane region" description="Helical" evidence="9">
    <location>
        <begin position="74"/>
        <end position="91"/>
    </location>
</feature>
<dbReference type="InterPro" id="IPR003362">
    <property type="entry name" value="Bact_transf"/>
</dbReference>
<dbReference type="PANTHER" id="PTHR30576:SF0">
    <property type="entry name" value="UNDECAPRENYL-PHOSPHATE N-ACETYLGALACTOSAMINYL 1-PHOSPHATE TRANSFERASE-RELATED"/>
    <property type="match status" value="1"/>
</dbReference>
<feature type="domain" description="Bacterial sugar transferase" evidence="10">
    <location>
        <begin position="300"/>
        <end position="484"/>
    </location>
</feature>